<protein>
    <submittedName>
        <fullName evidence="3">SPOR domain-containing protein</fullName>
    </submittedName>
</protein>
<dbReference type="AlphaFoldDB" id="A0A9D1SCU9"/>
<dbReference type="InterPro" id="IPR007730">
    <property type="entry name" value="SPOR-like_dom"/>
</dbReference>
<sequence length="150" mass="16272">MKKNLLMVLSVAFLLGMGACKPKQSAYKAAYEKAQEKEIVEEVAEPAPAKPAPARPAERASNAKVTSERVTAVSGTLKAYNVVVGSFTMKTNALGLKEKLQEAGYEAVVAQNAKGMYRVIAASYDDRASAEDMRDSLRSEFPDAWLLLNQ</sequence>
<dbReference type="EMBL" id="DVNA01000144">
    <property type="protein sequence ID" value="HIU55430.1"/>
    <property type="molecule type" value="Genomic_DNA"/>
</dbReference>
<dbReference type="GO" id="GO:0042834">
    <property type="term" value="F:peptidoglycan binding"/>
    <property type="evidence" value="ECO:0007669"/>
    <property type="project" value="InterPro"/>
</dbReference>
<organism evidence="3 4">
    <name type="scientific">Candidatus Gallibacteroides avistercoris</name>
    <dbReference type="NCBI Taxonomy" id="2840833"/>
    <lineage>
        <taxon>Bacteria</taxon>
        <taxon>Pseudomonadati</taxon>
        <taxon>Bacteroidota</taxon>
        <taxon>Bacteroidia</taxon>
        <taxon>Bacteroidales</taxon>
        <taxon>Bacteroidaceae</taxon>
        <taxon>Bacteroidaceae incertae sedis</taxon>
        <taxon>Candidatus Gallibacteroides</taxon>
    </lineage>
</organism>
<dbReference type="SUPFAM" id="SSF110997">
    <property type="entry name" value="Sporulation related repeat"/>
    <property type="match status" value="1"/>
</dbReference>
<accession>A0A9D1SCU9</accession>
<evidence type="ECO:0000256" key="1">
    <source>
        <dbReference type="SAM" id="MobiDB-lite"/>
    </source>
</evidence>
<name>A0A9D1SCU9_9BACT</name>
<gene>
    <name evidence="3" type="ORF">IAB03_06460</name>
</gene>
<comment type="caution">
    <text evidence="3">The sequence shown here is derived from an EMBL/GenBank/DDBJ whole genome shotgun (WGS) entry which is preliminary data.</text>
</comment>
<proteinExistence type="predicted"/>
<evidence type="ECO:0000313" key="4">
    <source>
        <dbReference type="Proteomes" id="UP000824112"/>
    </source>
</evidence>
<feature type="region of interest" description="Disordered" evidence="1">
    <location>
        <begin position="44"/>
        <end position="63"/>
    </location>
</feature>
<evidence type="ECO:0000259" key="2">
    <source>
        <dbReference type="PROSITE" id="PS51724"/>
    </source>
</evidence>
<dbReference type="PROSITE" id="PS51257">
    <property type="entry name" value="PROKAR_LIPOPROTEIN"/>
    <property type="match status" value="1"/>
</dbReference>
<feature type="domain" description="SPOR" evidence="2">
    <location>
        <begin position="74"/>
        <end position="150"/>
    </location>
</feature>
<dbReference type="InterPro" id="IPR036680">
    <property type="entry name" value="SPOR-like_sf"/>
</dbReference>
<dbReference type="Gene3D" id="3.30.70.1070">
    <property type="entry name" value="Sporulation related repeat"/>
    <property type="match status" value="1"/>
</dbReference>
<reference evidence="3" key="2">
    <citation type="journal article" date="2021" name="PeerJ">
        <title>Extensive microbial diversity within the chicken gut microbiome revealed by metagenomics and culture.</title>
        <authorList>
            <person name="Gilroy R."/>
            <person name="Ravi A."/>
            <person name="Getino M."/>
            <person name="Pursley I."/>
            <person name="Horton D.L."/>
            <person name="Alikhan N.F."/>
            <person name="Baker D."/>
            <person name="Gharbi K."/>
            <person name="Hall N."/>
            <person name="Watson M."/>
            <person name="Adriaenssens E.M."/>
            <person name="Foster-Nyarko E."/>
            <person name="Jarju S."/>
            <person name="Secka A."/>
            <person name="Antonio M."/>
            <person name="Oren A."/>
            <person name="Chaudhuri R.R."/>
            <person name="La Ragione R."/>
            <person name="Hildebrand F."/>
            <person name="Pallen M.J."/>
        </authorList>
    </citation>
    <scope>NUCLEOTIDE SEQUENCE</scope>
    <source>
        <strain evidence="3">CHK158-818</strain>
    </source>
</reference>
<evidence type="ECO:0000313" key="3">
    <source>
        <dbReference type="EMBL" id="HIU55430.1"/>
    </source>
</evidence>
<dbReference type="Proteomes" id="UP000824112">
    <property type="component" value="Unassembled WGS sequence"/>
</dbReference>
<dbReference type="PROSITE" id="PS51724">
    <property type="entry name" value="SPOR"/>
    <property type="match status" value="1"/>
</dbReference>
<reference evidence="3" key="1">
    <citation type="submission" date="2020-10" db="EMBL/GenBank/DDBJ databases">
        <authorList>
            <person name="Gilroy R."/>
        </authorList>
    </citation>
    <scope>NUCLEOTIDE SEQUENCE</scope>
    <source>
        <strain evidence="3">CHK158-818</strain>
    </source>
</reference>
<dbReference type="Pfam" id="PF05036">
    <property type="entry name" value="SPOR"/>
    <property type="match status" value="1"/>
</dbReference>